<keyword evidence="1" id="KW-0472">Membrane</keyword>
<proteinExistence type="predicted"/>
<name>A0A9E2LC62_9BACT</name>
<organism evidence="2 3">
    <name type="scientific">Candidatus Paraprevotella stercoravium</name>
    <dbReference type="NCBI Taxonomy" id="2838725"/>
    <lineage>
        <taxon>Bacteria</taxon>
        <taxon>Pseudomonadati</taxon>
        <taxon>Bacteroidota</taxon>
        <taxon>Bacteroidia</taxon>
        <taxon>Bacteroidales</taxon>
        <taxon>Prevotellaceae</taxon>
        <taxon>Paraprevotella</taxon>
    </lineage>
</organism>
<gene>
    <name evidence="2" type="ORF">H9789_10225</name>
</gene>
<dbReference type="EMBL" id="JAHLFU010000214">
    <property type="protein sequence ID" value="MBU3854168.1"/>
    <property type="molecule type" value="Genomic_DNA"/>
</dbReference>
<evidence type="ECO:0000313" key="2">
    <source>
        <dbReference type="EMBL" id="MBU3854168.1"/>
    </source>
</evidence>
<accession>A0A9E2LC62</accession>
<keyword evidence="1" id="KW-1133">Transmembrane helix</keyword>
<evidence type="ECO:0000256" key="1">
    <source>
        <dbReference type="SAM" id="Phobius"/>
    </source>
</evidence>
<evidence type="ECO:0000313" key="3">
    <source>
        <dbReference type="Proteomes" id="UP000823865"/>
    </source>
</evidence>
<keyword evidence="1" id="KW-0812">Transmembrane</keyword>
<dbReference type="AlphaFoldDB" id="A0A9E2LC62"/>
<sequence>MLKTLLFTFIIVAVCMALLAIKILVKKNGRFPNTHIGHSAAMRKRGINCVQSMDRMDRKENPHRIPEHRS</sequence>
<comment type="caution">
    <text evidence="2">The sequence shown here is derived from an EMBL/GenBank/DDBJ whole genome shotgun (WGS) entry which is preliminary data.</text>
</comment>
<reference evidence="2" key="1">
    <citation type="journal article" date="2021" name="PeerJ">
        <title>Extensive microbial diversity within the chicken gut microbiome revealed by metagenomics and culture.</title>
        <authorList>
            <person name="Gilroy R."/>
            <person name="Ravi A."/>
            <person name="Getino M."/>
            <person name="Pursley I."/>
            <person name="Horton D.L."/>
            <person name="Alikhan N.F."/>
            <person name="Baker D."/>
            <person name="Gharbi K."/>
            <person name="Hall N."/>
            <person name="Watson M."/>
            <person name="Adriaenssens E.M."/>
            <person name="Foster-Nyarko E."/>
            <person name="Jarju S."/>
            <person name="Secka A."/>
            <person name="Antonio M."/>
            <person name="Oren A."/>
            <person name="Chaudhuri R.R."/>
            <person name="La Ragione R."/>
            <person name="Hildebrand F."/>
            <person name="Pallen M.J."/>
        </authorList>
    </citation>
    <scope>NUCLEOTIDE SEQUENCE</scope>
    <source>
        <strain evidence="2">G3-2149</strain>
    </source>
</reference>
<dbReference type="Proteomes" id="UP000823865">
    <property type="component" value="Unassembled WGS sequence"/>
</dbReference>
<protein>
    <submittedName>
        <fullName evidence="2">Uncharacterized protein</fullName>
    </submittedName>
</protein>
<feature type="transmembrane region" description="Helical" evidence="1">
    <location>
        <begin position="6"/>
        <end position="25"/>
    </location>
</feature>
<reference evidence="2" key="2">
    <citation type="submission" date="2021-04" db="EMBL/GenBank/DDBJ databases">
        <authorList>
            <person name="Gilroy R."/>
        </authorList>
    </citation>
    <scope>NUCLEOTIDE SEQUENCE</scope>
    <source>
        <strain evidence="2">G3-2149</strain>
    </source>
</reference>